<reference evidence="1 2" key="1">
    <citation type="submission" date="2016-05" db="EMBL/GenBank/DDBJ databases">
        <title>Single-cell genome of chain-forming Candidatus Thiomargarita nelsonii and comparison to other large sulfur-oxidizing bacteria.</title>
        <authorList>
            <person name="Winkel M."/>
            <person name="Salman V."/>
            <person name="Woyke T."/>
            <person name="Schulz-Vogt H."/>
            <person name="Richter M."/>
            <person name="Flood B."/>
            <person name="Bailey J."/>
            <person name="Amann R."/>
            <person name="Mussmann M."/>
        </authorList>
    </citation>
    <scope>NUCLEOTIDE SEQUENCE [LARGE SCALE GENOMIC DNA]</scope>
    <source>
        <strain evidence="1 2">THI036</strain>
    </source>
</reference>
<proteinExistence type="predicted"/>
<evidence type="ECO:0000313" key="2">
    <source>
        <dbReference type="Proteomes" id="UP000076962"/>
    </source>
</evidence>
<gene>
    <name evidence="1" type="ORF">THIOM_002304</name>
</gene>
<organism evidence="1 2">
    <name type="scientific">Candidatus Thiomargarita nelsonii</name>
    <dbReference type="NCBI Taxonomy" id="1003181"/>
    <lineage>
        <taxon>Bacteria</taxon>
        <taxon>Pseudomonadati</taxon>
        <taxon>Pseudomonadota</taxon>
        <taxon>Gammaproteobacteria</taxon>
        <taxon>Thiotrichales</taxon>
        <taxon>Thiotrichaceae</taxon>
        <taxon>Thiomargarita</taxon>
    </lineage>
</organism>
<evidence type="ECO:0000313" key="1">
    <source>
        <dbReference type="EMBL" id="OAD21916.1"/>
    </source>
</evidence>
<accession>A0A176S1U7</accession>
<sequence length="56" mass="6218">MDDKPAAIKKTVKLLSLWCQYHPALAINAPCPTSPNMLPNMRIKVMVNRRVGSISP</sequence>
<dbReference type="Proteomes" id="UP000076962">
    <property type="component" value="Unassembled WGS sequence"/>
</dbReference>
<comment type="caution">
    <text evidence="1">The sequence shown here is derived from an EMBL/GenBank/DDBJ whole genome shotgun (WGS) entry which is preliminary data.</text>
</comment>
<dbReference type="AlphaFoldDB" id="A0A176S1U7"/>
<protein>
    <submittedName>
        <fullName evidence="1">Uncharacterized protein</fullName>
    </submittedName>
</protein>
<keyword evidence="2" id="KW-1185">Reference proteome</keyword>
<dbReference type="EMBL" id="LUTY01001300">
    <property type="protein sequence ID" value="OAD21916.1"/>
    <property type="molecule type" value="Genomic_DNA"/>
</dbReference>
<name>A0A176S1U7_9GAMM</name>